<dbReference type="Gene3D" id="3.90.1140.10">
    <property type="entry name" value="Cyclic phosphodiesterase"/>
    <property type="match status" value="1"/>
</dbReference>
<dbReference type="EMBL" id="WJNH01000003">
    <property type="protein sequence ID" value="MRG85916.1"/>
    <property type="molecule type" value="Genomic_DNA"/>
</dbReference>
<evidence type="ECO:0000313" key="2">
    <source>
        <dbReference type="Proteomes" id="UP000480185"/>
    </source>
</evidence>
<keyword evidence="1" id="KW-0436">Ligase</keyword>
<protein>
    <submittedName>
        <fullName evidence="1">2'-5' RNA ligase family protein</fullName>
    </submittedName>
</protein>
<dbReference type="OrthoDB" id="70764at2"/>
<keyword evidence="2" id="KW-1185">Reference proteome</keyword>
<sequence>MQYFIGIVPPDDYKDKIINFQKQWDSNDIMDVVEPHITLKAQGGLTEDEEWIAKVKTICKSYPSIHLSIHEPKFFGDDILYLSASSNELFSLHEKIVQAISPSDELINQYFELENFVPHMTLAKTHYGLSKQELRRMAKRAENELTPYPSFEVSFVRVYQEKENNEYVKYMDIPLLK</sequence>
<dbReference type="PANTHER" id="PTHR40037">
    <property type="entry name" value="PHOSPHOESTERASE YJCG-RELATED"/>
    <property type="match status" value="1"/>
</dbReference>
<reference evidence="1 2" key="1">
    <citation type="submission" date="2019-11" db="EMBL/GenBank/DDBJ databases">
        <authorList>
            <person name="Li J."/>
        </authorList>
    </citation>
    <scope>NUCLEOTIDE SEQUENCE [LARGE SCALE GENOMIC DNA]</scope>
    <source>
        <strain evidence="1 2">J4</strain>
    </source>
</reference>
<proteinExistence type="predicted"/>
<evidence type="ECO:0000313" key="1">
    <source>
        <dbReference type="EMBL" id="MRG85916.1"/>
    </source>
</evidence>
<dbReference type="Proteomes" id="UP000480185">
    <property type="component" value="Unassembled WGS sequence"/>
</dbReference>
<accession>A0A6G1X4U0</accession>
<dbReference type="SUPFAM" id="SSF55144">
    <property type="entry name" value="LigT-like"/>
    <property type="match status" value="1"/>
</dbReference>
<dbReference type="GO" id="GO:0016874">
    <property type="term" value="F:ligase activity"/>
    <property type="evidence" value="ECO:0007669"/>
    <property type="project" value="UniProtKB-KW"/>
</dbReference>
<dbReference type="RefSeq" id="WP_153727846.1">
    <property type="nucleotide sequence ID" value="NZ_WJNH01000003.1"/>
</dbReference>
<gene>
    <name evidence="1" type="ORF">GH754_06135</name>
</gene>
<dbReference type="InterPro" id="IPR050580">
    <property type="entry name" value="2H_phosphoesterase_YjcG-like"/>
</dbReference>
<dbReference type="AlphaFoldDB" id="A0A6G1X4U0"/>
<comment type="caution">
    <text evidence="1">The sequence shown here is derived from an EMBL/GenBank/DDBJ whole genome shotgun (WGS) entry which is preliminary data.</text>
</comment>
<dbReference type="Pfam" id="PF13563">
    <property type="entry name" value="2_5_RNA_ligase2"/>
    <property type="match status" value="1"/>
</dbReference>
<organism evidence="1 2">
    <name type="scientific">Salinibacillus xinjiangensis</name>
    <dbReference type="NCBI Taxonomy" id="1229268"/>
    <lineage>
        <taxon>Bacteria</taxon>
        <taxon>Bacillati</taxon>
        <taxon>Bacillota</taxon>
        <taxon>Bacilli</taxon>
        <taxon>Bacillales</taxon>
        <taxon>Bacillaceae</taxon>
        <taxon>Salinibacillus</taxon>
    </lineage>
</organism>
<name>A0A6G1X4U0_9BACI</name>
<dbReference type="InterPro" id="IPR009097">
    <property type="entry name" value="Cyclic_Pdiesterase"/>
</dbReference>
<dbReference type="PANTHER" id="PTHR40037:SF1">
    <property type="entry name" value="PHOSPHOESTERASE SAOUHSC_00951-RELATED"/>
    <property type="match status" value="1"/>
</dbReference>